<protein>
    <submittedName>
        <fullName evidence="4">Glycoside hydrolase family 16 protein</fullName>
        <ecNumber evidence="4">3.2.1.-</ecNumber>
    </submittedName>
</protein>
<proteinExistence type="inferred from homology"/>
<keyword evidence="5" id="KW-1185">Reference proteome</keyword>
<gene>
    <name evidence="4" type="ORF">ACFFJG_15410</name>
</gene>
<dbReference type="EC" id="3.2.1.-" evidence="4"/>
<evidence type="ECO:0000259" key="3">
    <source>
        <dbReference type="PROSITE" id="PS51762"/>
    </source>
</evidence>
<dbReference type="SUPFAM" id="SSF49899">
    <property type="entry name" value="Concanavalin A-like lectins/glucanases"/>
    <property type="match status" value="1"/>
</dbReference>
<feature type="domain" description="GH16" evidence="3">
    <location>
        <begin position="146"/>
        <end position="409"/>
    </location>
</feature>
<dbReference type="Pfam" id="PF00722">
    <property type="entry name" value="Glyco_hydro_16"/>
    <property type="match status" value="1"/>
</dbReference>
<accession>A0ABV6E4G1</accession>
<evidence type="ECO:0000313" key="4">
    <source>
        <dbReference type="EMBL" id="MFC0223875.1"/>
    </source>
</evidence>
<keyword evidence="4" id="KW-0326">Glycosidase</keyword>
<evidence type="ECO:0000256" key="1">
    <source>
        <dbReference type="ARBA" id="ARBA00006865"/>
    </source>
</evidence>
<dbReference type="EMBL" id="JBHLXH010000002">
    <property type="protein sequence ID" value="MFC0223875.1"/>
    <property type="molecule type" value="Genomic_DNA"/>
</dbReference>
<dbReference type="InterPro" id="IPR000757">
    <property type="entry name" value="Beta-glucanase-like"/>
</dbReference>
<dbReference type="InterPro" id="IPR050546">
    <property type="entry name" value="Glycosyl_Hydrlase_16"/>
</dbReference>
<dbReference type="PANTHER" id="PTHR10963">
    <property type="entry name" value="GLYCOSYL HYDROLASE-RELATED"/>
    <property type="match status" value="1"/>
</dbReference>
<comment type="caution">
    <text evidence="4">The sequence shown here is derived from an EMBL/GenBank/DDBJ whole genome shotgun (WGS) entry which is preliminary data.</text>
</comment>
<keyword evidence="4" id="KW-0378">Hydrolase</keyword>
<name>A0ABV6E4G1_9ACTN</name>
<evidence type="ECO:0000313" key="5">
    <source>
        <dbReference type="Proteomes" id="UP001589698"/>
    </source>
</evidence>
<reference evidence="4 5" key="1">
    <citation type="submission" date="2024-09" db="EMBL/GenBank/DDBJ databases">
        <authorList>
            <person name="Sun Q."/>
            <person name="Mori K."/>
        </authorList>
    </citation>
    <scope>NUCLEOTIDE SEQUENCE [LARGE SCALE GENOMIC DNA]</scope>
    <source>
        <strain evidence="4 5">CCM 8654</strain>
    </source>
</reference>
<dbReference type="GO" id="GO:0016798">
    <property type="term" value="F:hydrolase activity, acting on glycosyl bonds"/>
    <property type="evidence" value="ECO:0007669"/>
    <property type="project" value="UniProtKB-KW"/>
</dbReference>
<dbReference type="RefSeq" id="WP_378519671.1">
    <property type="nucleotide sequence ID" value="NZ_CBCSDI010000033.1"/>
</dbReference>
<dbReference type="Gene3D" id="2.60.120.200">
    <property type="match status" value="1"/>
</dbReference>
<feature type="signal peptide" evidence="2">
    <location>
        <begin position="1"/>
        <end position="25"/>
    </location>
</feature>
<comment type="similarity">
    <text evidence="1">Belongs to the glycosyl hydrolase 16 family.</text>
</comment>
<sequence>MPSRPLVVRASLALLALLAPLVLLATPHPAGASDGPSIGADVQDLPSSSVRVVPHQRVRLDALPQLVQPGRTVADADLAAHAFVATARPASPGRRVQLQALVDGAWTVLATRRQDGRGRVELTAAAPAGGPPATYRARVMATRGLRAFNGLPVSTARWDRPTWGDEFSGTSLGPDWNHRGEELVTDSRRSCSKGDPRAVGVGGGVVRLSVLADPDATSRCRIRGRDAVRGSYAYRLNGHVGTQGRFSFRYGFAAARVRFQRLRGQHGAFWLQPAGGMYPGAPGSEIDVVEYFGDHHPQGGLATFMHRYDGLRRVSTGGWVRDPASYLHGRGDGWSRGFHVFSVEWTPRRVVFRIDGRETGRVRGRVSAERQFPILSLIAADYEIPKIREERLPQHMDVDWVRVWETGPEPALSPARRVP</sequence>
<dbReference type="PANTHER" id="PTHR10963:SF55">
    <property type="entry name" value="GLYCOSIDE HYDROLASE FAMILY 16 PROTEIN"/>
    <property type="match status" value="1"/>
</dbReference>
<dbReference type="PROSITE" id="PS51762">
    <property type="entry name" value="GH16_2"/>
    <property type="match status" value="1"/>
</dbReference>
<dbReference type="Proteomes" id="UP001589698">
    <property type="component" value="Unassembled WGS sequence"/>
</dbReference>
<keyword evidence="2" id="KW-0732">Signal</keyword>
<evidence type="ECO:0000256" key="2">
    <source>
        <dbReference type="SAM" id="SignalP"/>
    </source>
</evidence>
<dbReference type="InterPro" id="IPR013320">
    <property type="entry name" value="ConA-like_dom_sf"/>
</dbReference>
<feature type="chain" id="PRO_5045651665" evidence="2">
    <location>
        <begin position="26"/>
        <end position="419"/>
    </location>
</feature>
<dbReference type="CDD" id="cd08023">
    <property type="entry name" value="GH16_laminarinase_like"/>
    <property type="match status" value="1"/>
</dbReference>
<organism evidence="4 5">
    <name type="scientific">Nocardioides zeicaulis</name>
    <dbReference type="NCBI Taxonomy" id="1776857"/>
    <lineage>
        <taxon>Bacteria</taxon>
        <taxon>Bacillati</taxon>
        <taxon>Actinomycetota</taxon>
        <taxon>Actinomycetes</taxon>
        <taxon>Propionibacteriales</taxon>
        <taxon>Nocardioidaceae</taxon>
        <taxon>Nocardioides</taxon>
    </lineage>
</organism>